<accession>A0A5J9URQ6</accession>
<comment type="caution">
    <text evidence="2">The sequence shown here is derived from an EMBL/GenBank/DDBJ whole genome shotgun (WGS) entry which is preliminary data.</text>
</comment>
<dbReference type="OrthoDB" id="677644at2759"/>
<dbReference type="InterPro" id="IPR012337">
    <property type="entry name" value="RNaseH-like_sf"/>
</dbReference>
<evidence type="ECO:0000313" key="3">
    <source>
        <dbReference type="Proteomes" id="UP000324897"/>
    </source>
</evidence>
<protein>
    <recommendedName>
        <fullName evidence="1">HAT C-terminal dimerisation domain-containing protein</fullName>
    </recommendedName>
</protein>
<dbReference type="PANTHER" id="PTHR23272:SF187">
    <property type="entry name" value="AC9 TRANSPOSASE-RELATED"/>
    <property type="match status" value="1"/>
</dbReference>
<sequence length="99" mass="10828">MGKNSLNEGLDVAVPSGLKYPTLRKIARDIMAIPVTTVASESVFSTRGRIISPHRSRLAPKTAEGLMCMQAWSHAELLGDQSCFINALMTCMEDEEEAM</sequence>
<dbReference type="PANTHER" id="PTHR23272">
    <property type="entry name" value="BED FINGER-RELATED"/>
    <property type="match status" value="1"/>
</dbReference>
<keyword evidence="3" id="KW-1185">Reference proteome</keyword>
<gene>
    <name evidence="2" type="ORF">EJB05_28804</name>
</gene>
<feature type="non-terminal residue" evidence="2">
    <location>
        <position position="99"/>
    </location>
</feature>
<proteinExistence type="predicted"/>
<dbReference type="Pfam" id="PF05699">
    <property type="entry name" value="Dimer_Tnp_hAT"/>
    <property type="match status" value="1"/>
</dbReference>
<feature type="domain" description="HAT C-terminal dimerisation" evidence="1">
    <location>
        <begin position="18"/>
        <end position="72"/>
    </location>
</feature>
<dbReference type="GO" id="GO:0046983">
    <property type="term" value="F:protein dimerization activity"/>
    <property type="evidence" value="ECO:0007669"/>
    <property type="project" value="InterPro"/>
</dbReference>
<dbReference type="Proteomes" id="UP000324897">
    <property type="component" value="Chromosome 2"/>
</dbReference>
<dbReference type="AlphaFoldDB" id="A0A5J9URQ6"/>
<organism evidence="2 3">
    <name type="scientific">Eragrostis curvula</name>
    <name type="common">weeping love grass</name>
    <dbReference type="NCBI Taxonomy" id="38414"/>
    <lineage>
        <taxon>Eukaryota</taxon>
        <taxon>Viridiplantae</taxon>
        <taxon>Streptophyta</taxon>
        <taxon>Embryophyta</taxon>
        <taxon>Tracheophyta</taxon>
        <taxon>Spermatophyta</taxon>
        <taxon>Magnoliopsida</taxon>
        <taxon>Liliopsida</taxon>
        <taxon>Poales</taxon>
        <taxon>Poaceae</taxon>
        <taxon>PACMAD clade</taxon>
        <taxon>Chloridoideae</taxon>
        <taxon>Eragrostideae</taxon>
        <taxon>Eragrostidinae</taxon>
        <taxon>Eragrostis</taxon>
    </lineage>
</organism>
<evidence type="ECO:0000313" key="2">
    <source>
        <dbReference type="EMBL" id="TVU26266.1"/>
    </source>
</evidence>
<evidence type="ECO:0000259" key="1">
    <source>
        <dbReference type="Pfam" id="PF05699"/>
    </source>
</evidence>
<reference evidence="2 3" key="1">
    <citation type="journal article" date="2019" name="Sci. Rep.">
        <title>A high-quality genome of Eragrostis curvula grass provides insights into Poaceae evolution and supports new strategies to enhance forage quality.</title>
        <authorList>
            <person name="Carballo J."/>
            <person name="Santos B.A.C.M."/>
            <person name="Zappacosta D."/>
            <person name="Garbus I."/>
            <person name="Selva J.P."/>
            <person name="Gallo C.A."/>
            <person name="Diaz A."/>
            <person name="Albertini E."/>
            <person name="Caccamo M."/>
            <person name="Echenique V."/>
        </authorList>
    </citation>
    <scope>NUCLEOTIDE SEQUENCE [LARGE SCALE GENOMIC DNA]</scope>
    <source>
        <strain evidence="3">cv. Victoria</strain>
        <tissue evidence="2">Leaf</tissue>
    </source>
</reference>
<dbReference type="SUPFAM" id="SSF53098">
    <property type="entry name" value="Ribonuclease H-like"/>
    <property type="match status" value="1"/>
</dbReference>
<dbReference type="EMBL" id="RWGY01000013">
    <property type="protein sequence ID" value="TVU26266.1"/>
    <property type="molecule type" value="Genomic_DNA"/>
</dbReference>
<dbReference type="InterPro" id="IPR008906">
    <property type="entry name" value="HATC_C_dom"/>
</dbReference>
<dbReference type="Gramene" id="TVU26266">
    <property type="protein sequence ID" value="TVU26266"/>
    <property type="gene ID" value="EJB05_28804"/>
</dbReference>
<name>A0A5J9URQ6_9POAL</name>